<protein>
    <submittedName>
        <fullName evidence="10 11">Uncharacterized protein LOC108625307 isoform X1</fullName>
    </submittedName>
</protein>
<keyword evidence="2" id="KW-0964">Secreted</keyword>
<feature type="domain" description="Selenoprotein P N-terminal" evidence="8">
    <location>
        <begin position="163"/>
        <end position="236"/>
    </location>
</feature>
<feature type="region of interest" description="Disordered" evidence="6">
    <location>
        <begin position="353"/>
        <end position="405"/>
    </location>
</feature>
<evidence type="ECO:0000256" key="4">
    <source>
        <dbReference type="ARBA" id="ARBA00022933"/>
    </source>
</evidence>
<evidence type="ECO:0000256" key="5">
    <source>
        <dbReference type="ARBA" id="ARBA00023180"/>
    </source>
</evidence>
<evidence type="ECO:0000313" key="10">
    <source>
        <dbReference type="RefSeq" id="XP_017880703.1"/>
    </source>
</evidence>
<dbReference type="GO" id="GO:0008430">
    <property type="term" value="F:selenium binding"/>
    <property type="evidence" value="ECO:0007669"/>
    <property type="project" value="InterPro"/>
</dbReference>
<evidence type="ECO:0000313" key="9">
    <source>
        <dbReference type="Proteomes" id="UP000694925"/>
    </source>
</evidence>
<keyword evidence="9" id="KW-1185">Reference proteome</keyword>
<evidence type="ECO:0000256" key="6">
    <source>
        <dbReference type="SAM" id="MobiDB-lite"/>
    </source>
</evidence>
<dbReference type="KEGG" id="ccal:108625307"/>
<reference evidence="10 11" key="1">
    <citation type="submission" date="2025-04" db="UniProtKB">
        <authorList>
            <consortium name="RefSeq"/>
        </authorList>
    </citation>
    <scope>IDENTIFICATION</scope>
    <source>
        <tissue evidence="10 11">Whole body</tissue>
    </source>
</reference>
<dbReference type="Pfam" id="PF04592">
    <property type="entry name" value="SelP_N"/>
    <property type="match status" value="1"/>
</dbReference>
<keyword evidence="5" id="KW-0325">Glycoprotein</keyword>
<keyword evidence="3 7" id="KW-0732">Signal</keyword>
<dbReference type="InterPro" id="IPR007671">
    <property type="entry name" value="Selenoprotein-P_N"/>
</dbReference>
<dbReference type="GO" id="GO:0005576">
    <property type="term" value="C:extracellular region"/>
    <property type="evidence" value="ECO:0007669"/>
    <property type="project" value="UniProtKB-SubCell"/>
</dbReference>
<evidence type="ECO:0000256" key="7">
    <source>
        <dbReference type="SAM" id="SignalP"/>
    </source>
</evidence>
<proteinExistence type="predicted"/>
<name>A0AAJ7WB13_9HYME</name>
<organism evidence="9 11">
    <name type="scientific">Ceratina calcarata</name>
    <dbReference type="NCBI Taxonomy" id="156304"/>
    <lineage>
        <taxon>Eukaryota</taxon>
        <taxon>Metazoa</taxon>
        <taxon>Ecdysozoa</taxon>
        <taxon>Arthropoda</taxon>
        <taxon>Hexapoda</taxon>
        <taxon>Insecta</taxon>
        <taxon>Pterygota</taxon>
        <taxon>Neoptera</taxon>
        <taxon>Endopterygota</taxon>
        <taxon>Hymenoptera</taxon>
        <taxon>Apocrita</taxon>
        <taxon>Aculeata</taxon>
        <taxon>Apoidea</taxon>
        <taxon>Anthophila</taxon>
        <taxon>Apidae</taxon>
        <taxon>Ceratina</taxon>
        <taxon>Zadontomerus</taxon>
    </lineage>
</organism>
<dbReference type="PANTHER" id="PTHR10105">
    <property type="entry name" value="SELENOPROTEIN P"/>
    <property type="match status" value="1"/>
</dbReference>
<gene>
    <name evidence="10 11" type="primary">LOC108625307</name>
</gene>
<keyword evidence="4" id="KW-0712">Selenocysteine</keyword>
<accession>A0AAJ7WB13</accession>
<dbReference type="GeneID" id="108625307"/>
<dbReference type="PANTHER" id="PTHR10105:SF2">
    <property type="entry name" value="AGAP003297-PA"/>
    <property type="match status" value="1"/>
</dbReference>
<comment type="subcellular location">
    <subcellularLocation>
        <location evidence="1">Secreted</location>
    </subcellularLocation>
</comment>
<dbReference type="InterPro" id="IPR037941">
    <property type="entry name" value="SeP"/>
</dbReference>
<evidence type="ECO:0000256" key="2">
    <source>
        <dbReference type="ARBA" id="ARBA00022525"/>
    </source>
</evidence>
<dbReference type="RefSeq" id="XP_026669682.1">
    <property type="nucleotide sequence ID" value="XM_026813881.1"/>
</dbReference>
<dbReference type="Proteomes" id="UP000694925">
    <property type="component" value="Unplaced"/>
</dbReference>
<feature type="region of interest" description="Disordered" evidence="6">
    <location>
        <begin position="31"/>
        <end position="50"/>
    </location>
</feature>
<evidence type="ECO:0000259" key="8">
    <source>
        <dbReference type="Pfam" id="PF04592"/>
    </source>
</evidence>
<sequence>MSILIVIMISMMMVVIVDCYDVRENDRAPRLTDGPRHFRQTKEPREKRGHVEQCRDSQFRRFLREEQLGHVNVFAFLDPSWYYSYRQFIMLELLKKRLEKSGFSNISFFVVTPSSYLLKDSTESSLEIKAWKEVSKNMMESEYFLDTEEALFNDPSRKENEIVFLRDDGELGIWEDFRAAKDEVAIIDRCGKIAYQIIIPWSILYFPYVKAAILSTYRENPCGLCEVNLSTVDSLNYEQYRLKNINLGEGQIDNTRNMHTEGTFTDVEASISFDESRNMTHNRNASTIVPLNGSTYDSTVYNKTTETAIVQKGKSKNVPNNDSVNEKNEQSQEHIASTISDSVTTEIYAENQDNIHRNNNNSFLESTDPDSNLTTNYTDGSESDISLKKEEGGQKDESADLRTSQEQKDKIFPLRIILYAPHLHEENGTLQKYTHSVLKTGSPDYHDHFHTKTIDHKSVVVKKPDQAALDDKKLIEYVDTINENPGVYGEIADYWQTDESNNENENTEFTDYDYTTVEDVDDTIDNSSILKPNNVAIVNSETDTKENNFMPRTLIEHYNKLLPWIYYIF</sequence>
<evidence type="ECO:0000256" key="3">
    <source>
        <dbReference type="ARBA" id="ARBA00022729"/>
    </source>
</evidence>
<dbReference type="RefSeq" id="XP_017880703.1">
    <property type="nucleotide sequence ID" value="XM_018025214.2"/>
</dbReference>
<dbReference type="AlphaFoldDB" id="A0AAJ7WB13"/>
<evidence type="ECO:0000256" key="1">
    <source>
        <dbReference type="ARBA" id="ARBA00004613"/>
    </source>
</evidence>
<feature type="compositionally biased region" description="Polar residues" evidence="6">
    <location>
        <begin position="357"/>
        <end position="384"/>
    </location>
</feature>
<feature type="region of interest" description="Disordered" evidence="6">
    <location>
        <begin position="311"/>
        <end position="341"/>
    </location>
</feature>
<feature type="chain" id="PRO_5044709578" evidence="7">
    <location>
        <begin position="20"/>
        <end position="569"/>
    </location>
</feature>
<feature type="signal peptide" evidence="7">
    <location>
        <begin position="1"/>
        <end position="19"/>
    </location>
</feature>
<feature type="compositionally biased region" description="Basic and acidic residues" evidence="6">
    <location>
        <begin position="385"/>
        <end position="405"/>
    </location>
</feature>
<evidence type="ECO:0000313" key="11">
    <source>
        <dbReference type="RefSeq" id="XP_026669682.1"/>
    </source>
</evidence>
<dbReference type="GO" id="GO:0001887">
    <property type="term" value="P:selenium compound metabolic process"/>
    <property type="evidence" value="ECO:0007669"/>
    <property type="project" value="TreeGrafter"/>
</dbReference>